<feature type="binding site" evidence="1">
    <location>
        <position position="323"/>
    </location>
    <ligand>
        <name>Zn(2+)</name>
        <dbReference type="ChEBI" id="CHEBI:29105"/>
    </ligand>
</feature>
<evidence type="ECO:0000256" key="1">
    <source>
        <dbReference type="PIRSR" id="PIRSR605019-1"/>
    </source>
</evidence>
<dbReference type="GO" id="GO:0008725">
    <property type="term" value="F:DNA-3-methyladenine glycosylase activity"/>
    <property type="evidence" value="ECO:0007669"/>
    <property type="project" value="InterPro"/>
</dbReference>
<keyword evidence="1" id="KW-0479">Metal-binding</keyword>
<sequence length="332" mass="37510">MEAGEPDHPAVVGVHRHVREPARARRIGAELPEAVVGDPADLLGIEVIPQLQVQEEAGRRDVPLAQGDEDGFCHLHQTHPRRPGSVLFEVRVRVRHRPILSPGRSGGQGVFTRRDTAFTVRSPDRRRRRGRWTGPPATASRRPMSDDDRRCSWARNASEPMTAYHDTEWGRPSHEERYLFEMLILEGAQAGLSWSTVLHKRENYRRAMDGFDYDRVAEYGPEDTERLLADPGIIRNRLKIASVVRNARAFRKVREEFGSFDAYLWDRVDGTPVVGHWTSPDQVPVTTDLADRLSRDLKRRGFGFVGGTIAYSYLQATGVVEDHLVTCPAKPS</sequence>
<dbReference type="PANTHER" id="PTHR30037">
    <property type="entry name" value="DNA-3-METHYLADENINE GLYCOSYLASE 1"/>
    <property type="match status" value="1"/>
</dbReference>
<dbReference type="Gene3D" id="1.10.340.30">
    <property type="entry name" value="Hypothetical protein, domain 2"/>
    <property type="match status" value="1"/>
</dbReference>
<evidence type="ECO:0000313" key="4">
    <source>
        <dbReference type="Proteomes" id="UP000003779"/>
    </source>
</evidence>
<name>J7L6D9_NOCAA</name>
<dbReference type="GO" id="GO:0006284">
    <property type="term" value="P:base-excision repair"/>
    <property type="evidence" value="ECO:0007669"/>
    <property type="project" value="InterPro"/>
</dbReference>
<keyword evidence="1" id="KW-0862">Zinc</keyword>
<dbReference type="eggNOG" id="COG2818">
    <property type="taxonomic scope" value="Bacteria"/>
</dbReference>
<dbReference type="Pfam" id="PF03352">
    <property type="entry name" value="Adenine_glyco"/>
    <property type="match status" value="1"/>
</dbReference>
<dbReference type="AlphaFoldDB" id="J7L6D9"/>
<feature type="binding site" evidence="1">
    <location>
        <position position="327"/>
    </location>
    <ligand>
        <name>Zn(2+)</name>
        <dbReference type="ChEBI" id="CHEBI:29105"/>
    </ligand>
</feature>
<dbReference type="STRING" id="1205910.B005_2141"/>
<dbReference type="KEGG" id="nal:B005_2141"/>
<protein>
    <submittedName>
        <fullName evidence="3">Methyladenine glycosylase family protein</fullName>
    </submittedName>
</protein>
<evidence type="ECO:0000256" key="2">
    <source>
        <dbReference type="SAM" id="MobiDB-lite"/>
    </source>
</evidence>
<feature type="binding site" evidence="1">
    <location>
        <position position="165"/>
    </location>
    <ligand>
        <name>Zn(2+)</name>
        <dbReference type="ChEBI" id="CHEBI:29105"/>
    </ligand>
</feature>
<dbReference type="EMBL" id="CP003788">
    <property type="protein sequence ID" value="AFR08271.1"/>
    <property type="molecule type" value="Genomic_DNA"/>
</dbReference>
<organism evidence="3 4">
    <name type="scientific">Nocardiopsis alba (strain ATCC BAA-2165 / BE74)</name>
    <dbReference type="NCBI Taxonomy" id="1205910"/>
    <lineage>
        <taxon>Bacteria</taxon>
        <taxon>Bacillati</taxon>
        <taxon>Actinomycetota</taxon>
        <taxon>Actinomycetes</taxon>
        <taxon>Streptosporangiales</taxon>
        <taxon>Nocardiopsidaceae</taxon>
        <taxon>Nocardiopsis</taxon>
    </lineage>
</organism>
<dbReference type="InterPro" id="IPR005019">
    <property type="entry name" value="Adenine_glyco"/>
</dbReference>
<reference evidence="3 4" key="1">
    <citation type="journal article" date="2012" name="J. Bacteriol.">
        <title>Whole-Genome Sequence of Nocardiopsis alba Strain ATCC BAA-2165, Associated with Honeybees.</title>
        <authorList>
            <person name="Qiao J."/>
            <person name="Chen L."/>
            <person name="Li Y."/>
            <person name="Wang J."/>
            <person name="Zhang W."/>
            <person name="Chen S."/>
        </authorList>
    </citation>
    <scope>NUCLEOTIDE SEQUENCE [LARGE SCALE GENOMIC DNA]</scope>
    <source>
        <strain evidence="4">ATCC BAA-2165 / BE74</strain>
    </source>
</reference>
<evidence type="ECO:0000313" key="3">
    <source>
        <dbReference type="EMBL" id="AFR08271.1"/>
    </source>
</evidence>
<feature type="binding site" evidence="1">
    <location>
        <position position="151"/>
    </location>
    <ligand>
        <name>Zn(2+)</name>
        <dbReference type="ChEBI" id="CHEBI:29105"/>
    </ligand>
</feature>
<dbReference type="InterPro" id="IPR011257">
    <property type="entry name" value="DNA_glycosylase"/>
</dbReference>
<dbReference type="Proteomes" id="UP000003779">
    <property type="component" value="Chromosome"/>
</dbReference>
<accession>J7L6D9</accession>
<proteinExistence type="predicted"/>
<dbReference type="GO" id="GO:0046872">
    <property type="term" value="F:metal ion binding"/>
    <property type="evidence" value="ECO:0007669"/>
    <property type="project" value="UniProtKB-KW"/>
</dbReference>
<dbReference type="InterPro" id="IPR052891">
    <property type="entry name" value="DNA-3mA_glycosylase"/>
</dbReference>
<feature type="region of interest" description="Disordered" evidence="2">
    <location>
        <begin position="123"/>
        <end position="150"/>
    </location>
</feature>
<dbReference type="SUPFAM" id="SSF48150">
    <property type="entry name" value="DNA-glycosylase"/>
    <property type="match status" value="1"/>
</dbReference>
<gene>
    <name evidence="3" type="ordered locus">B005_2141</name>
</gene>
<dbReference type="PANTHER" id="PTHR30037:SF4">
    <property type="entry name" value="DNA-3-METHYLADENINE GLYCOSYLASE I"/>
    <property type="match status" value="1"/>
</dbReference>
<dbReference type="HOGENOM" id="CLU_836336_0_0_11"/>
<reference evidence="4" key="2">
    <citation type="submission" date="2012-08" db="EMBL/GenBank/DDBJ databases">
        <title>Whole-genome sequence of Nocardiopsis alba strain ATCC BAA-2165 associated with honeybees.</title>
        <authorList>
            <person name="Qiao J."/>
            <person name="Chen L."/>
            <person name="Li Y."/>
            <person name="Wang J."/>
            <person name="Zhang W."/>
            <person name="Chen S."/>
        </authorList>
    </citation>
    <scope>NUCLEOTIDE SEQUENCE [LARGE SCALE GENOMIC DNA]</scope>
    <source>
        <strain evidence="4">ATCC BAA-2165 / BE74</strain>
    </source>
</reference>
<dbReference type="PATRIC" id="fig|1205910.3.peg.2022"/>